<keyword evidence="1" id="KW-0175">Coiled coil</keyword>
<sequence length="128" mass="15352">MVSKKDEYLIYIYVYIAVLIIILIYYVIFNLEKAKRIKELEKELDESKKLLEKEKESKNDSDNKLKKLLKFSKESIRSVRRSCDMMNLSIGKLNTYKNRHNEEDIKNIIARYEDIRIEIDNLEGNLDE</sequence>
<accession>A0AAW8RQR9</accession>
<keyword evidence="2" id="KW-0812">Transmembrane</keyword>
<feature type="transmembrane region" description="Helical" evidence="2">
    <location>
        <begin position="12"/>
        <end position="29"/>
    </location>
</feature>
<gene>
    <name evidence="3" type="ORF">P6Z85_15045</name>
</gene>
<proteinExistence type="predicted"/>
<keyword evidence="2" id="KW-0472">Membrane</keyword>
<evidence type="ECO:0000256" key="1">
    <source>
        <dbReference type="SAM" id="Coils"/>
    </source>
</evidence>
<dbReference type="EMBL" id="JARPTX010000141">
    <property type="protein sequence ID" value="MDT2371416.1"/>
    <property type="molecule type" value="Genomic_DNA"/>
</dbReference>
<name>A0AAW8RQR9_ENTFC</name>
<dbReference type="Proteomes" id="UP001260956">
    <property type="component" value="Unassembled WGS sequence"/>
</dbReference>
<keyword evidence="2" id="KW-1133">Transmembrane helix</keyword>
<evidence type="ECO:0000313" key="3">
    <source>
        <dbReference type="EMBL" id="MDT2371416.1"/>
    </source>
</evidence>
<protein>
    <submittedName>
        <fullName evidence="3">Uncharacterized protein</fullName>
    </submittedName>
</protein>
<comment type="caution">
    <text evidence="3">The sequence shown here is derived from an EMBL/GenBank/DDBJ whole genome shotgun (WGS) entry which is preliminary data.</text>
</comment>
<dbReference type="AlphaFoldDB" id="A0AAW8RQR9"/>
<reference evidence="3" key="1">
    <citation type="submission" date="2023-03" db="EMBL/GenBank/DDBJ databases">
        <authorList>
            <person name="Shen W."/>
            <person name="Cai J."/>
        </authorList>
    </citation>
    <scope>NUCLEOTIDE SEQUENCE</scope>
    <source>
        <strain evidence="3">B1010-2</strain>
    </source>
</reference>
<evidence type="ECO:0000313" key="4">
    <source>
        <dbReference type="Proteomes" id="UP001260956"/>
    </source>
</evidence>
<evidence type="ECO:0000256" key="2">
    <source>
        <dbReference type="SAM" id="Phobius"/>
    </source>
</evidence>
<organism evidence="3 4">
    <name type="scientific">Enterococcus faecium</name>
    <name type="common">Streptococcus faecium</name>
    <dbReference type="NCBI Taxonomy" id="1352"/>
    <lineage>
        <taxon>Bacteria</taxon>
        <taxon>Bacillati</taxon>
        <taxon>Bacillota</taxon>
        <taxon>Bacilli</taxon>
        <taxon>Lactobacillales</taxon>
        <taxon>Enterococcaceae</taxon>
        <taxon>Enterococcus</taxon>
    </lineage>
</organism>
<feature type="coiled-coil region" evidence="1">
    <location>
        <begin position="30"/>
        <end position="64"/>
    </location>
</feature>
<dbReference type="RefSeq" id="WP_123830785.1">
    <property type="nucleotide sequence ID" value="NZ_CP116520.1"/>
</dbReference>